<evidence type="ECO:0000256" key="6">
    <source>
        <dbReference type="ARBA" id="ARBA00022837"/>
    </source>
</evidence>
<keyword evidence="5" id="KW-0378">Hydrolase</keyword>
<dbReference type="InterPro" id="IPR024607">
    <property type="entry name" value="Sulfatase_CS"/>
</dbReference>
<evidence type="ECO:0000256" key="5">
    <source>
        <dbReference type="ARBA" id="ARBA00022801"/>
    </source>
</evidence>
<dbReference type="Gene3D" id="1.10.238.10">
    <property type="entry name" value="EF-hand"/>
    <property type="match status" value="1"/>
</dbReference>
<evidence type="ECO:0000256" key="2">
    <source>
        <dbReference type="ARBA" id="ARBA00008779"/>
    </source>
</evidence>
<reference evidence="10 11" key="1">
    <citation type="submission" date="2019-04" db="EMBL/GenBank/DDBJ databases">
        <authorList>
            <person name="Van Vliet M D."/>
        </authorList>
    </citation>
    <scope>NUCLEOTIDE SEQUENCE [LARGE SCALE GENOMIC DNA]</scope>
    <source>
        <strain evidence="10 11">F21</strain>
    </source>
</reference>
<dbReference type="PROSITE" id="PS00018">
    <property type="entry name" value="EF_HAND_1"/>
    <property type="match status" value="2"/>
</dbReference>
<feature type="compositionally biased region" description="Basic and acidic residues" evidence="7">
    <location>
        <begin position="579"/>
        <end position="606"/>
    </location>
</feature>
<dbReference type="InterPro" id="IPR011992">
    <property type="entry name" value="EF-hand-dom_pair"/>
</dbReference>
<dbReference type="InterPro" id="IPR017850">
    <property type="entry name" value="Alkaline_phosphatase_core_sf"/>
</dbReference>
<dbReference type="GO" id="GO:0005737">
    <property type="term" value="C:cytoplasm"/>
    <property type="evidence" value="ECO:0007669"/>
    <property type="project" value="TreeGrafter"/>
</dbReference>
<proteinExistence type="inferred from homology"/>
<keyword evidence="3" id="KW-0479">Metal-binding</keyword>
<evidence type="ECO:0000256" key="8">
    <source>
        <dbReference type="SAM" id="SignalP"/>
    </source>
</evidence>
<dbReference type="Gene3D" id="3.40.720.10">
    <property type="entry name" value="Alkaline Phosphatase, subunit A"/>
    <property type="match status" value="1"/>
</dbReference>
<evidence type="ECO:0000256" key="3">
    <source>
        <dbReference type="ARBA" id="ARBA00022723"/>
    </source>
</evidence>
<protein>
    <submittedName>
        <fullName evidence="10">Choline-sulfatase</fullName>
    </submittedName>
</protein>
<feature type="domain" description="EF-hand" evidence="9">
    <location>
        <begin position="576"/>
        <end position="606"/>
    </location>
</feature>
<evidence type="ECO:0000313" key="10">
    <source>
        <dbReference type="EMBL" id="VGO19753.1"/>
    </source>
</evidence>
<comment type="cofactor">
    <cofactor evidence="1">
        <name>Ca(2+)</name>
        <dbReference type="ChEBI" id="CHEBI:29108"/>
    </cofactor>
</comment>
<dbReference type="Pfam" id="PF00884">
    <property type="entry name" value="Sulfatase"/>
    <property type="match status" value="1"/>
</dbReference>
<evidence type="ECO:0000259" key="9">
    <source>
        <dbReference type="PROSITE" id="PS50222"/>
    </source>
</evidence>
<gene>
    <name evidence="10" type="primary">betC_36</name>
    <name evidence="10" type="ORF">SCARR_01812</name>
</gene>
<evidence type="ECO:0000256" key="4">
    <source>
        <dbReference type="ARBA" id="ARBA00022729"/>
    </source>
</evidence>
<keyword evidence="6" id="KW-0106">Calcium</keyword>
<dbReference type="AlphaFoldDB" id="A0A6C2UIQ0"/>
<organism evidence="10 11">
    <name type="scientific">Pontiella sulfatireligans</name>
    <dbReference type="NCBI Taxonomy" id="2750658"/>
    <lineage>
        <taxon>Bacteria</taxon>
        <taxon>Pseudomonadati</taxon>
        <taxon>Kiritimatiellota</taxon>
        <taxon>Kiritimatiellia</taxon>
        <taxon>Kiritimatiellales</taxon>
        <taxon>Pontiellaceae</taxon>
        <taxon>Pontiella</taxon>
    </lineage>
</organism>
<feature type="chain" id="PRO_5028862847" evidence="8">
    <location>
        <begin position="20"/>
        <end position="606"/>
    </location>
</feature>
<dbReference type="GO" id="GO:0005509">
    <property type="term" value="F:calcium ion binding"/>
    <property type="evidence" value="ECO:0007669"/>
    <property type="project" value="InterPro"/>
</dbReference>
<evidence type="ECO:0000256" key="7">
    <source>
        <dbReference type="SAM" id="MobiDB-lite"/>
    </source>
</evidence>
<sequence length="606" mass="68154">MRRILQLIFMGALVCAAVAKQQPNVVLIVCDDLNDYITGIPGGSGHPQAIAPNMEKLAKSGVAFRRAYSNEPVCAPSRSSFLTGIYPHTSGNLFWSKWFQNPVLKNSRSLMDHFKQNGYHVAGSGKLMHHGKPDEWSEFKYKADYGPMVYDGEKRVAHPSVPKPFWDIGAVDGSWGALEDVPYADDGNPESGWIYGDWSKLTPMGSGDPTPDERNAAWAAGKINQFAKQKNDKPFFLGVGFIRPHTPLHVSQKYYDMYPLDELELPPIKPHDADDTHYREIFNPNQKGLRYYRMLVESFNGDEEKAIKVFTQAYLACVTAVDECIGQVVDAIDNSPLKDNTIIVVTSDHGWQMGQKEYLFKNSPWEESCRIPFVVRAPGVAKAGAIAEHPVSLIDLYPTLVDLCGLEKETRKNNDGAKLDGHSVRPFLENPTSGTWDGPEGALSMIYIGDLNKGYSAEEKNEVKNQHWSYRTERWRYIRYNDGVEELYDHESDPREWTNLANSPEHAAIKKQLNKQMSGMIGPMKKTSTTAKAPPVSSKKKWDWFGTLDTNKDGVVAEGEWLTWSKKSAVKKGQTFNEEQSKKQFARRDANDDGSMSREELEASQK</sequence>
<dbReference type="SUPFAM" id="SSF53649">
    <property type="entry name" value="Alkaline phosphatase-like"/>
    <property type="match status" value="1"/>
</dbReference>
<dbReference type="InterPro" id="IPR000917">
    <property type="entry name" value="Sulfatase_N"/>
</dbReference>
<dbReference type="CDD" id="cd16030">
    <property type="entry name" value="iduronate-2-sulfatase"/>
    <property type="match status" value="1"/>
</dbReference>
<evidence type="ECO:0000313" key="11">
    <source>
        <dbReference type="Proteomes" id="UP000346198"/>
    </source>
</evidence>
<dbReference type="PROSITE" id="PS00523">
    <property type="entry name" value="SULFATASE_1"/>
    <property type="match status" value="1"/>
</dbReference>
<name>A0A6C2UIQ0_9BACT</name>
<keyword evidence="4 8" id="KW-0732">Signal</keyword>
<dbReference type="GO" id="GO:0004423">
    <property type="term" value="F:iduronate-2-sulfatase activity"/>
    <property type="evidence" value="ECO:0007669"/>
    <property type="project" value="InterPro"/>
</dbReference>
<dbReference type="PROSITE" id="PS50222">
    <property type="entry name" value="EF_HAND_2"/>
    <property type="match status" value="1"/>
</dbReference>
<evidence type="ECO:0000256" key="1">
    <source>
        <dbReference type="ARBA" id="ARBA00001913"/>
    </source>
</evidence>
<dbReference type="Proteomes" id="UP000346198">
    <property type="component" value="Unassembled WGS sequence"/>
</dbReference>
<keyword evidence="11" id="KW-1185">Reference proteome</keyword>
<dbReference type="PANTHER" id="PTHR45953">
    <property type="entry name" value="IDURONATE 2-SULFATASE"/>
    <property type="match status" value="1"/>
</dbReference>
<dbReference type="EMBL" id="CAAHFH010000001">
    <property type="protein sequence ID" value="VGO19753.1"/>
    <property type="molecule type" value="Genomic_DNA"/>
</dbReference>
<dbReference type="InterPro" id="IPR002048">
    <property type="entry name" value="EF_hand_dom"/>
</dbReference>
<feature type="signal peptide" evidence="8">
    <location>
        <begin position="1"/>
        <end position="19"/>
    </location>
</feature>
<comment type="similarity">
    <text evidence="2">Belongs to the sulfatase family.</text>
</comment>
<dbReference type="PANTHER" id="PTHR45953:SF1">
    <property type="entry name" value="IDURONATE 2-SULFATASE"/>
    <property type="match status" value="1"/>
</dbReference>
<accession>A0A6C2UIQ0</accession>
<dbReference type="InterPro" id="IPR018247">
    <property type="entry name" value="EF_Hand_1_Ca_BS"/>
</dbReference>
<dbReference type="InterPro" id="IPR035874">
    <property type="entry name" value="IDS"/>
</dbReference>
<dbReference type="SUPFAM" id="SSF47473">
    <property type="entry name" value="EF-hand"/>
    <property type="match status" value="1"/>
</dbReference>
<feature type="region of interest" description="Disordered" evidence="7">
    <location>
        <begin position="569"/>
        <end position="606"/>
    </location>
</feature>